<dbReference type="GO" id="GO:0005524">
    <property type="term" value="F:ATP binding"/>
    <property type="evidence" value="ECO:0007669"/>
    <property type="project" value="UniProtKB-KW"/>
</dbReference>
<name>B6WWZ7_9BACT</name>
<evidence type="ECO:0000256" key="4">
    <source>
        <dbReference type="ARBA" id="ARBA00022741"/>
    </source>
</evidence>
<dbReference type="eggNOG" id="COG1136">
    <property type="taxonomic scope" value="Bacteria"/>
</dbReference>
<reference evidence="9 10" key="2">
    <citation type="submission" date="2008-10" db="EMBL/GenBank/DDBJ databases">
        <authorList>
            <person name="Fulton L."/>
            <person name="Clifton S."/>
            <person name="Fulton B."/>
            <person name="Xu J."/>
            <person name="Minx P."/>
            <person name="Pepin K.H."/>
            <person name="Johnson M."/>
            <person name="Bhonagiri V."/>
            <person name="Nash W.E."/>
            <person name="Mardis E.R."/>
            <person name="Wilson R.K."/>
        </authorList>
    </citation>
    <scope>NUCLEOTIDE SEQUENCE [LARGE SCALE GENOMIC DNA]</scope>
    <source>
        <strain evidence="9 10">ATCC 29098</strain>
    </source>
</reference>
<keyword evidence="6" id="KW-1278">Translocase</keyword>
<dbReference type="GO" id="GO:0044874">
    <property type="term" value="P:lipoprotein localization to outer membrane"/>
    <property type="evidence" value="ECO:0007669"/>
    <property type="project" value="TreeGrafter"/>
</dbReference>
<comment type="similarity">
    <text evidence="1">Belongs to the ABC transporter superfamily.</text>
</comment>
<dbReference type="GO" id="GO:0016887">
    <property type="term" value="F:ATP hydrolysis activity"/>
    <property type="evidence" value="ECO:0007669"/>
    <property type="project" value="InterPro"/>
</dbReference>
<keyword evidence="4" id="KW-0547">Nucleotide-binding</keyword>
<dbReference type="InterPro" id="IPR017911">
    <property type="entry name" value="MacB-like_ATP-bd"/>
</dbReference>
<dbReference type="InterPro" id="IPR003593">
    <property type="entry name" value="AAA+_ATPase"/>
</dbReference>
<evidence type="ECO:0000256" key="1">
    <source>
        <dbReference type="ARBA" id="ARBA00005417"/>
    </source>
</evidence>
<dbReference type="EMBL" id="ABXU01000076">
    <property type="protein sequence ID" value="EEB32442.1"/>
    <property type="molecule type" value="Genomic_DNA"/>
</dbReference>
<dbReference type="SUPFAM" id="SSF52540">
    <property type="entry name" value="P-loop containing nucleoside triphosphate hydrolases"/>
    <property type="match status" value="1"/>
</dbReference>
<protein>
    <submittedName>
        <fullName evidence="9">Putative lipoprotein releasing system, ATP-binding protein</fullName>
    </submittedName>
</protein>
<evidence type="ECO:0000256" key="7">
    <source>
        <dbReference type="ARBA" id="ARBA00023136"/>
    </source>
</evidence>
<keyword evidence="3" id="KW-1003">Cell membrane</keyword>
<organism evidence="9 10">
    <name type="scientific">Desulfovibrio piger ATCC 29098</name>
    <dbReference type="NCBI Taxonomy" id="411464"/>
    <lineage>
        <taxon>Bacteria</taxon>
        <taxon>Pseudomonadati</taxon>
        <taxon>Thermodesulfobacteriota</taxon>
        <taxon>Desulfovibrionia</taxon>
        <taxon>Desulfovibrionales</taxon>
        <taxon>Desulfovibrionaceae</taxon>
        <taxon>Desulfovibrio</taxon>
    </lineage>
</organism>
<reference evidence="9 10" key="1">
    <citation type="submission" date="2008-10" db="EMBL/GenBank/DDBJ databases">
        <title>Draft genome sequence of Desulvovibrio piger (ATCC 29098).</title>
        <authorList>
            <person name="Sudarsanam P."/>
            <person name="Ley R."/>
            <person name="Guruge J."/>
            <person name="Turnbaugh P.J."/>
            <person name="Mahowald M."/>
            <person name="Liep D."/>
            <person name="Gordon J."/>
        </authorList>
    </citation>
    <scope>NUCLEOTIDE SEQUENCE [LARGE SCALE GENOMIC DNA]</scope>
    <source>
        <strain evidence="9 10">ATCC 29098</strain>
    </source>
</reference>
<dbReference type="InterPro" id="IPR015854">
    <property type="entry name" value="ABC_transpr_LolD-like"/>
</dbReference>
<evidence type="ECO:0000259" key="8">
    <source>
        <dbReference type="PROSITE" id="PS50893"/>
    </source>
</evidence>
<dbReference type="InterPro" id="IPR003439">
    <property type="entry name" value="ABC_transporter-like_ATP-bd"/>
</dbReference>
<dbReference type="CDD" id="cd03255">
    <property type="entry name" value="ABC_MJ0796_LolCDE_FtsE"/>
    <property type="match status" value="1"/>
</dbReference>
<keyword evidence="7" id="KW-0472">Membrane</keyword>
<gene>
    <name evidence="9" type="ORF">DESPIG_02620</name>
</gene>
<dbReference type="PANTHER" id="PTHR24220">
    <property type="entry name" value="IMPORT ATP-BINDING PROTEIN"/>
    <property type="match status" value="1"/>
</dbReference>
<dbReference type="PROSITE" id="PS00211">
    <property type="entry name" value="ABC_TRANSPORTER_1"/>
    <property type="match status" value="1"/>
</dbReference>
<evidence type="ECO:0000256" key="6">
    <source>
        <dbReference type="ARBA" id="ARBA00022967"/>
    </source>
</evidence>
<evidence type="ECO:0000256" key="3">
    <source>
        <dbReference type="ARBA" id="ARBA00022475"/>
    </source>
</evidence>
<dbReference type="GO" id="GO:0005886">
    <property type="term" value="C:plasma membrane"/>
    <property type="evidence" value="ECO:0007669"/>
    <property type="project" value="TreeGrafter"/>
</dbReference>
<dbReference type="STRING" id="901.DESPIGER_2522"/>
<dbReference type="FunFam" id="3.40.50.300:FF:000230">
    <property type="entry name" value="Lipoprotein-releasing system ATP-binding protein LolD"/>
    <property type="match status" value="1"/>
</dbReference>
<dbReference type="SMART" id="SM00382">
    <property type="entry name" value="AAA"/>
    <property type="match status" value="1"/>
</dbReference>
<dbReference type="AlphaFoldDB" id="B6WWZ7"/>
<sequence length="229" mass="25330">MIMAELYKFEHVGKRFSGPENLEIFKDINLSVEEGESLAIVGTSGSGKSTLLHLMGALDTPSSGKIFFDGRDMSEMKPDEKARFRNRTLGFVFQFHHLLPEFSALENVAMPALIGGACRADVLPDARTMLERVGLAHRVESKVSTLSGGERQRVAIARAVLLRPRVLLADEPTGNLDENTGEQVSTLMRELNRELGMTLVIVTHNRELAATMNRSLELRAGTLYEKTFA</sequence>
<dbReference type="PANTHER" id="PTHR24220:SF689">
    <property type="entry name" value="LIPOPROTEIN-RELEASING SYSTEM ATP-BINDING PROTEIN LOLD"/>
    <property type="match status" value="1"/>
</dbReference>
<comment type="caution">
    <text evidence="9">The sequence shown here is derived from an EMBL/GenBank/DDBJ whole genome shotgun (WGS) entry which is preliminary data.</text>
</comment>
<dbReference type="Gene3D" id="3.40.50.300">
    <property type="entry name" value="P-loop containing nucleotide triphosphate hydrolases"/>
    <property type="match status" value="1"/>
</dbReference>
<keyword evidence="2" id="KW-0813">Transport</keyword>
<dbReference type="PROSITE" id="PS50893">
    <property type="entry name" value="ABC_TRANSPORTER_2"/>
    <property type="match status" value="1"/>
</dbReference>
<dbReference type="InterPro" id="IPR027417">
    <property type="entry name" value="P-loop_NTPase"/>
</dbReference>
<evidence type="ECO:0000256" key="2">
    <source>
        <dbReference type="ARBA" id="ARBA00022448"/>
    </source>
</evidence>
<evidence type="ECO:0000256" key="5">
    <source>
        <dbReference type="ARBA" id="ARBA00022840"/>
    </source>
</evidence>
<evidence type="ECO:0000313" key="10">
    <source>
        <dbReference type="Proteomes" id="UP000003676"/>
    </source>
</evidence>
<dbReference type="HOGENOM" id="CLU_000604_1_22_7"/>
<dbReference type="GO" id="GO:0089705">
    <property type="term" value="P:protein localization to outer membrane"/>
    <property type="evidence" value="ECO:0007669"/>
    <property type="project" value="TreeGrafter"/>
</dbReference>
<evidence type="ECO:0000313" key="9">
    <source>
        <dbReference type="EMBL" id="EEB32442.1"/>
    </source>
</evidence>
<dbReference type="Pfam" id="PF00005">
    <property type="entry name" value="ABC_tran"/>
    <property type="match status" value="1"/>
</dbReference>
<dbReference type="InterPro" id="IPR017871">
    <property type="entry name" value="ABC_transporter-like_CS"/>
</dbReference>
<dbReference type="GO" id="GO:0022857">
    <property type="term" value="F:transmembrane transporter activity"/>
    <property type="evidence" value="ECO:0007669"/>
    <property type="project" value="TreeGrafter"/>
</dbReference>
<proteinExistence type="inferred from homology"/>
<dbReference type="Proteomes" id="UP000003676">
    <property type="component" value="Unassembled WGS sequence"/>
</dbReference>
<keyword evidence="5 9" id="KW-0067">ATP-binding</keyword>
<feature type="domain" description="ABC transporter" evidence="8">
    <location>
        <begin position="7"/>
        <end position="229"/>
    </location>
</feature>
<keyword evidence="9" id="KW-0449">Lipoprotein</keyword>
<accession>B6WWZ7</accession>